<name>A0A383RF41_PAEAL</name>
<sequence length="54" mass="6395">MHDDNTEFKHLSELIEKRNELQNEINSILARMTMKQEERVSKLAESISASHKRK</sequence>
<evidence type="ECO:0000256" key="1">
    <source>
        <dbReference type="SAM" id="Coils"/>
    </source>
</evidence>
<accession>A0A383RF41</accession>
<keyword evidence="1" id="KW-0175">Coiled coil</keyword>
<protein>
    <submittedName>
        <fullName evidence="2">Uncharacterized protein</fullName>
    </submittedName>
</protein>
<evidence type="ECO:0000313" key="2">
    <source>
        <dbReference type="EMBL" id="SYX85291.1"/>
    </source>
</evidence>
<organism evidence="2 3">
    <name type="scientific">Paenibacillus alvei</name>
    <name type="common">Bacillus alvei</name>
    <dbReference type="NCBI Taxonomy" id="44250"/>
    <lineage>
        <taxon>Bacteria</taxon>
        <taxon>Bacillati</taxon>
        <taxon>Bacillota</taxon>
        <taxon>Bacilli</taxon>
        <taxon>Bacillales</taxon>
        <taxon>Paenibacillaceae</taxon>
        <taxon>Paenibacillus</taxon>
    </lineage>
</organism>
<proteinExistence type="predicted"/>
<evidence type="ECO:0000313" key="3">
    <source>
        <dbReference type="Proteomes" id="UP000304148"/>
    </source>
</evidence>
<gene>
    <name evidence="2" type="ORF">PBLR_13713</name>
</gene>
<dbReference type="AlphaFoldDB" id="A0A383RF41"/>
<dbReference type="EMBL" id="LS992241">
    <property type="protein sequence ID" value="SYX85291.1"/>
    <property type="molecule type" value="Genomic_DNA"/>
</dbReference>
<reference evidence="3" key="1">
    <citation type="submission" date="2018-08" db="EMBL/GenBank/DDBJ databases">
        <authorList>
            <person name="Chevrot R."/>
        </authorList>
    </citation>
    <scope>NUCLEOTIDE SEQUENCE [LARGE SCALE GENOMIC DNA]</scope>
</reference>
<dbReference type="Proteomes" id="UP000304148">
    <property type="component" value="Chromosome"/>
</dbReference>
<feature type="coiled-coil region" evidence="1">
    <location>
        <begin position="11"/>
        <end position="38"/>
    </location>
</feature>
<dbReference type="RefSeq" id="WP_172619551.1">
    <property type="nucleotide sequence ID" value="NZ_LS992241.1"/>
</dbReference>